<keyword evidence="5 6" id="KW-0472">Membrane</keyword>
<proteinExistence type="predicted"/>
<protein>
    <recommendedName>
        <fullName evidence="9">MatE protein</fullName>
    </recommendedName>
</protein>
<dbReference type="InterPro" id="IPR002528">
    <property type="entry name" value="MATE_fam"/>
</dbReference>
<evidence type="ECO:0000313" key="7">
    <source>
        <dbReference type="EMBL" id="MBM6775135.1"/>
    </source>
</evidence>
<dbReference type="InterPro" id="IPR051327">
    <property type="entry name" value="MATE_MepA_subfamily"/>
</dbReference>
<evidence type="ECO:0000313" key="8">
    <source>
        <dbReference type="Proteomes" id="UP000712527"/>
    </source>
</evidence>
<keyword evidence="8" id="KW-1185">Reference proteome</keyword>
<evidence type="ECO:0008006" key="9">
    <source>
        <dbReference type="Google" id="ProtNLM"/>
    </source>
</evidence>
<feature type="transmembrane region" description="Helical" evidence="6">
    <location>
        <begin position="94"/>
        <end position="116"/>
    </location>
</feature>
<evidence type="ECO:0000256" key="2">
    <source>
        <dbReference type="ARBA" id="ARBA00022475"/>
    </source>
</evidence>
<dbReference type="RefSeq" id="WP_204793478.1">
    <property type="nucleotide sequence ID" value="NZ_JACSNQ010000011.1"/>
</dbReference>
<dbReference type="Proteomes" id="UP000712527">
    <property type="component" value="Unassembled WGS sequence"/>
</dbReference>
<evidence type="ECO:0000256" key="1">
    <source>
        <dbReference type="ARBA" id="ARBA00004651"/>
    </source>
</evidence>
<accession>A0ABS2F2U4</accession>
<evidence type="ECO:0000256" key="4">
    <source>
        <dbReference type="ARBA" id="ARBA00022989"/>
    </source>
</evidence>
<comment type="caution">
    <text evidence="7">The sequence shown here is derived from an EMBL/GenBank/DDBJ whole genome shotgun (WGS) entry which is preliminary data.</text>
</comment>
<evidence type="ECO:0000256" key="3">
    <source>
        <dbReference type="ARBA" id="ARBA00022692"/>
    </source>
</evidence>
<organism evidence="7 8">
    <name type="scientific">Olsenella profusa</name>
    <dbReference type="NCBI Taxonomy" id="138595"/>
    <lineage>
        <taxon>Bacteria</taxon>
        <taxon>Bacillati</taxon>
        <taxon>Actinomycetota</taxon>
        <taxon>Coriobacteriia</taxon>
        <taxon>Coriobacteriales</taxon>
        <taxon>Atopobiaceae</taxon>
        <taxon>Olsenella</taxon>
    </lineage>
</organism>
<dbReference type="Pfam" id="PF01554">
    <property type="entry name" value="MatE"/>
    <property type="match status" value="1"/>
</dbReference>
<feature type="transmembrane region" description="Helical" evidence="6">
    <location>
        <begin position="136"/>
        <end position="157"/>
    </location>
</feature>
<dbReference type="PANTHER" id="PTHR43823:SF3">
    <property type="entry name" value="MULTIDRUG EXPORT PROTEIN MEPA"/>
    <property type="match status" value="1"/>
</dbReference>
<dbReference type="PANTHER" id="PTHR43823">
    <property type="entry name" value="SPORULATION PROTEIN YKVU"/>
    <property type="match status" value="1"/>
</dbReference>
<gene>
    <name evidence="7" type="ORF">H9X80_06220</name>
</gene>
<dbReference type="EMBL" id="JACSNQ010000011">
    <property type="protein sequence ID" value="MBM6775135.1"/>
    <property type="molecule type" value="Genomic_DNA"/>
</dbReference>
<name>A0ABS2F2U4_9ACTN</name>
<sequence length="252" mass="26168">MDSRTLYLGTPTRRLFFMAAVPGAVSMLASSLWQTLDGVFVGQFVGATAFAAINLAMPFVIVNFALADLIGVGSAVPISVALGRGRRDEANSVFTCATILIVLTGLVTGAAMYLGAPTLMSLMGASGEFAELAVGYLRVYALFSPLSSLLYAVDNFLRISGYIRGSMALNVGMSALSMSLELLLLAGLGWDTRGCARSRGAWRCRSAASSATCRSCAGAPRCASAGLGSVPAWCVRSPRAAAPPSSTTWRAA</sequence>
<keyword evidence="2" id="KW-1003">Cell membrane</keyword>
<keyword evidence="4 6" id="KW-1133">Transmembrane helix</keyword>
<feature type="transmembrane region" description="Helical" evidence="6">
    <location>
        <begin position="169"/>
        <end position="190"/>
    </location>
</feature>
<keyword evidence="3 6" id="KW-0812">Transmembrane</keyword>
<evidence type="ECO:0000256" key="5">
    <source>
        <dbReference type="ARBA" id="ARBA00023136"/>
    </source>
</evidence>
<feature type="transmembrane region" description="Helical" evidence="6">
    <location>
        <begin position="15"/>
        <end position="36"/>
    </location>
</feature>
<feature type="transmembrane region" description="Helical" evidence="6">
    <location>
        <begin position="56"/>
        <end position="82"/>
    </location>
</feature>
<reference evidence="7 8" key="1">
    <citation type="journal article" date="2021" name="Sci. Rep.">
        <title>The distribution of antibiotic resistance genes in chicken gut microbiota commensals.</title>
        <authorList>
            <person name="Juricova H."/>
            <person name="Matiasovicova J."/>
            <person name="Kubasova T."/>
            <person name="Cejkova D."/>
            <person name="Rychlik I."/>
        </authorList>
    </citation>
    <scope>NUCLEOTIDE SEQUENCE [LARGE SCALE GENOMIC DNA]</scope>
    <source>
        <strain evidence="7 8">An794</strain>
    </source>
</reference>
<evidence type="ECO:0000256" key="6">
    <source>
        <dbReference type="SAM" id="Phobius"/>
    </source>
</evidence>
<comment type="subcellular location">
    <subcellularLocation>
        <location evidence="1">Cell membrane</location>
        <topology evidence="1">Multi-pass membrane protein</topology>
    </subcellularLocation>
</comment>